<sequence length="70" mass="7808">MMTRAPFCTRPCAAISPSPEAPPVTRATWLLKEKRLETRRSALEGIVGVWVGILFGDAKILLIFKRAQKI</sequence>
<evidence type="ECO:0000256" key="1">
    <source>
        <dbReference type="SAM" id="Phobius"/>
    </source>
</evidence>
<keyword evidence="1" id="KW-1133">Transmembrane helix</keyword>
<organism evidence="2 3">
    <name type="scientific">Ajellomyces capsulatus</name>
    <name type="common">Darling's disease fungus</name>
    <name type="synonym">Histoplasma capsulatum</name>
    <dbReference type="NCBI Taxonomy" id="5037"/>
    <lineage>
        <taxon>Eukaryota</taxon>
        <taxon>Fungi</taxon>
        <taxon>Dikarya</taxon>
        <taxon>Ascomycota</taxon>
        <taxon>Pezizomycotina</taxon>
        <taxon>Eurotiomycetes</taxon>
        <taxon>Eurotiomycetidae</taxon>
        <taxon>Onygenales</taxon>
        <taxon>Ajellomycetaceae</taxon>
        <taxon>Histoplasma</taxon>
    </lineage>
</organism>
<protein>
    <submittedName>
        <fullName evidence="2">Uncharacterized protein</fullName>
    </submittedName>
</protein>
<comment type="caution">
    <text evidence="2">The sequence shown here is derived from an EMBL/GenBank/DDBJ whole genome shotgun (WGS) entry which is preliminary data.</text>
</comment>
<accession>A0A8H7YK21</accession>
<dbReference type="EMBL" id="JAEVHI010000004">
    <property type="protein sequence ID" value="KAG5293814.1"/>
    <property type="molecule type" value="Genomic_DNA"/>
</dbReference>
<dbReference type="VEuPathDB" id="FungiDB:I7I52_05255"/>
<dbReference type="Proteomes" id="UP000670092">
    <property type="component" value="Unassembled WGS sequence"/>
</dbReference>
<keyword evidence="1" id="KW-0812">Transmembrane</keyword>
<keyword evidence="1" id="KW-0472">Membrane</keyword>
<evidence type="ECO:0000313" key="3">
    <source>
        <dbReference type="Proteomes" id="UP000670092"/>
    </source>
</evidence>
<reference evidence="2 3" key="1">
    <citation type="submission" date="2021-01" db="EMBL/GenBank/DDBJ databases">
        <title>Chromosome-level genome assembly of a human fungal pathogen reveals clustering of transcriptionally co-regulated genes.</title>
        <authorList>
            <person name="Voorhies M."/>
            <person name="Cohen S."/>
            <person name="Shea T.P."/>
            <person name="Petrus S."/>
            <person name="Munoz J.F."/>
            <person name="Poplawski S."/>
            <person name="Goldman W.E."/>
            <person name="Michael T."/>
            <person name="Cuomo C.A."/>
            <person name="Sil A."/>
            <person name="Beyhan S."/>
        </authorList>
    </citation>
    <scope>NUCLEOTIDE SEQUENCE [LARGE SCALE GENOMIC DNA]</scope>
    <source>
        <strain evidence="2 3">G184AR</strain>
    </source>
</reference>
<name>A0A8H7YK21_AJECA</name>
<gene>
    <name evidence="2" type="ORF">I7I52_05255</name>
</gene>
<evidence type="ECO:0000313" key="2">
    <source>
        <dbReference type="EMBL" id="KAG5293814.1"/>
    </source>
</evidence>
<dbReference type="AlphaFoldDB" id="A0A8H7YK21"/>
<feature type="transmembrane region" description="Helical" evidence="1">
    <location>
        <begin position="45"/>
        <end position="64"/>
    </location>
</feature>
<proteinExistence type="predicted"/>